<name>A0A3P5XBJ4_9BACL</name>
<dbReference type="EMBL" id="UXAV01000039">
    <property type="protein sequence ID" value="VDC27575.1"/>
    <property type="molecule type" value="Genomic_DNA"/>
</dbReference>
<evidence type="ECO:0000259" key="1">
    <source>
        <dbReference type="Pfam" id="PF07929"/>
    </source>
</evidence>
<dbReference type="Gene3D" id="3.10.290.30">
    <property type="entry name" value="MM3350-like"/>
    <property type="match status" value="1"/>
</dbReference>
<organism evidence="2 3">
    <name type="scientific">Filibacter tadaridae</name>
    <dbReference type="NCBI Taxonomy" id="2483811"/>
    <lineage>
        <taxon>Bacteria</taxon>
        <taxon>Bacillati</taxon>
        <taxon>Bacillota</taxon>
        <taxon>Bacilli</taxon>
        <taxon>Bacillales</taxon>
        <taxon>Caryophanaceae</taxon>
        <taxon>Filibacter</taxon>
    </lineage>
</organism>
<gene>
    <name evidence="2" type="ORF">FILTAD_01665</name>
</gene>
<dbReference type="SUPFAM" id="SSF159941">
    <property type="entry name" value="MM3350-like"/>
    <property type="match status" value="1"/>
</dbReference>
<accession>A0A3P5XBJ4</accession>
<dbReference type="OrthoDB" id="9801392at2"/>
<protein>
    <submittedName>
        <fullName evidence="2">Plasmid pRiA4b ORF-3-like protein</fullName>
    </submittedName>
</protein>
<dbReference type="RefSeq" id="WP_124070045.1">
    <property type="nucleotide sequence ID" value="NZ_CBCRXF010000021.1"/>
</dbReference>
<dbReference type="InterPro" id="IPR024047">
    <property type="entry name" value="MM3350-like_sf"/>
</dbReference>
<dbReference type="AlphaFoldDB" id="A0A3P5XBJ4"/>
<evidence type="ECO:0000313" key="3">
    <source>
        <dbReference type="Proteomes" id="UP000270468"/>
    </source>
</evidence>
<feature type="domain" description="Plasmid pRiA4b Orf3-like" evidence="1">
    <location>
        <begin position="349"/>
        <end position="464"/>
    </location>
</feature>
<reference evidence="2 3" key="1">
    <citation type="submission" date="2018-11" db="EMBL/GenBank/DDBJ databases">
        <authorList>
            <person name="Criscuolo A."/>
        </authorList>
    </citation>
    <scope>NUCLEOTIDE SEQUENCE [LARGE SCALE GENOMIC DNA]</scope>
    <source>
        <strain evidence="2">ATB-66</strain>
    </source>
</reference>
<evidence type="ECO:0000313" key="2">
    <source>
        <dbReference type="EMBL" id="VDC27575.1"/>
    </source>
</evidence>
<keyword evidence="3" id="KW-1185">Reference proteome</keyword>
<dbReference type="Pfam" id="PF07929">
    <property type="entry name" value="PRiA4_ORF3"/>
    <property type="match status" value="1"/>
</dbReference>
<dbReference type="InterPro" id="IPR012912">
    <property type="entry name" value="Plasmid_pRiA4b_Orf3-like"/>
</dbReference>
<proteinExistence type="predicted"/>
<dbReference type="Proteomes" id="UP000270468">
    <property type="component" value="Unassembled WGS sequence"/>
</dbReference>
<sequence length="471" mass="54873">MKKDETNTTPTGQLYFEGLPDLGNEEIIEKPPEQHANENSPVNLVTDFEKFILYCQHNTVHLTKTKERISRKHLPVINALLTVQTKDSTPYTEQEYYPYIHFLYHVARGGRLLTIVPGKAGKMQLAGTDRVELFLALRDIEKYFFLLETFWIDVDWAKIQNNSRNTVANTYEDVFATLRHETPGKKWVLKNPMTDAGHEIAQSTFDWHFFLLYFEWLGLWMCEEDVGRKEQRGSKSVYFAKNITVTPFGFSLMPILLFSRNIAAWNIAIRRSLGEYNGIPGSDVESALGFILSDEDFEQVLMNVHEDQSDQPFYQPFTALFPLGELAHTLPRNRTRFTEGAYTFNVTYAPDVWRKIVLSAQQTMDDLHKLILHSFQFDDDHLYAFFMDGQKWSQQSIASPHDDSGNGNAYKIQIGFLGLTPTQRFLYINDYIDEWTFTIEVEQIEETVVKRFKPYVKDQKGESPEQYWDYF</sequence>